<dbReference type="InterPro" id="IPR011146">
    <property type="entry name" value="HIT-like"/>
</dbReference>
<evidence type="ECO:0000313" key="6">
    <source>
        <dbReference type="EMBL" id="RXH58663.1"/>
    </source>
</evidence>
<accession>A0A4Q0T4R3</accession>
<evidence type="ECO:0000256" key="1">
    <source>
        <dbReference type="ARBA" id="ARBA00022741"/>
    </source>
</evidence>
<feature type="short sequence motif" description="Histidine triad motif" evidence="4">
    <location>
        <begin position="154"/>
        <end position="158"/>
    </location>
</feature>
<dbReference type="PANTHER" id="PTHR42997">
    <property type="entry name" value="HIT FAMILY HYDROLASE"/>
    <property type="match status" value="1"/>
</dbReference>
<dbReference type="RefSeq" id="WP_128912620.1">
    <property type="nucleotide sequence ID" value="NZ_RDSM01000001.1"/>
</dbReference>
<feature type="domain" description="HIT" evidence="5">
    <location>
        <begin position="61"/>
        <end position="169"/>
    </location>
</feature>
<evidence type="ECO:0000259" key="5">
    <source>
        <dbReference type="PROSITE" id="PS51084"/>
    </source>
</evidence>
<sequence length="201" mass="21919">MDRLWTPWRYAYISGADAGRAKGVPEALSAWPGADPTNPLSSASNCVFCNMIASVDFAIDHGMSSEDAERAALIVARSRHSFLCLNRFPYSTGHALIVPYDHTDSLAGLRPEVAQEIMSTAQQVDTALRAVYHPDGLNFGLNLGEAAGAGVASHLHMHALPRWAGDTNFMTVTGETRIIPELLETTWKRLRDVFPARNNAL</sequence>
<reference evidence="6 7" key="1">
    <citation type="submission" date="2018-11" db="EMBL/GenBank/DDBJ databases">
        <authorList>
            <person name="Mardanov A.V."/>
            <person name="Ravin N.V."/>
            <person name="Dedysh S.N."/>
        </authorList>
    </citation>
    <scope>NUCLEOTIDE SEQUENCE [LARGE SCALE GENOMIC DNA]</scope>
    <source>
        <strain evidence="6 7">AF10</strain>
    </source>
</reference>
<evidence type="ECO:0000313" key="7">
    <source>
        <dbReference type="Proteomes" id="UP000289437"/>
    </source>
</evidence>
<dbReference type="GO" id="GO:0003824">
    <property type="term" value="F:catalytic activity"/>
    <property type="evidence" value="ECO:0007669"/>
    <property type="project" value="InterPro"/>
</dbReference>
<comment type="caution">
    <text evidence="6">The sequence shown here is derived from an EMBL/GenBank/DDBJ whole genome shotgun (WGS) entry which is preliminary data.</text>
</comment>
<dbReference type="SUPFAM" id="SSF54197">
    <property type="entry name" value="HIT-like"/>
    <property type="match status" value="1"/>
</dbReference>
<dbReference type="EMBL" id="RDSM01000001">
    <property type="protein sequence ID" value="RXH58663.1"/>
    <property type="molecule type" value="Genomic_DNA"/>
</dbReference>
<gene>
    <name evidence="6" type="ORF">GRAN_1973</name>
</gene>
<proteinExistence type="predicted"/>
<keyword evidence="7" id="KW-1185">Reference proteome</keyword>
<dbReference type="PANTHER" id="PTHR42997:SF1">
    <property type="entry name" value="AP-4-A PHOSPHORYLASE"/>
    <property type="match status" value="1"/>
</dbReference>
<feature type="binding site" evidence="3">
    <location>
        <position position="158"/>
    </location>
    <ligand>
        <name>substrate</name>
    </ligand>
</feature>
<dbReference type="InterPro" id="IPR039383">
    <property type="entry name" value="FHIT"/>
</dbReference>
<dbReference type="GO" id="GO:0000166">
    <property type="term" value="F:nucleotide binding"/>
    <property type="evidence" value="ECO:0007669"/>
    <property type="project" value="UniProtKB-KW"/>
</dbReference>
<dbReference type="OrthoDB" id="9784774at2"/>
<dbReference type="AlphaFoldDB" id="A0A4Q0T4R3"/>
<dbReference type="InterPro" id="IPR036265">
    <property type="entry name" value="HIT-like_sf"/>
</dbReference>
<feature type="active site" description="Tele-AMP-histidine intermediate" evidence="2">
    <location>
        <position position="156"/>
    </location>
</feature>
<evidence type="ECO:0000256" key="2">
    <source>
        <dbReference type="PIRSR" id="PIRSR639383-1"/>
    </source>
</evidence>
<keyword evidence="1" id="KW-0547">Nucleotide-binding</keyword>
<dbReference type="InterPro" id="IPR052908">
    <property type="entry name" value="AP-4-A_phosphorylase"/>
</dbReference>
<feature type="binding site" evidence="3">
    <location>
        <position position="86"/>
    </location>
    <ligand>
        <name>substrate</name>
    </ligand>
</feature>
<evidence type="ECO:0000256" key="4">
    <source>
        <dbReference type="PROSITE-ProRule" id="PRU00464"/>
    </source>
</evidence>
<organism evidence="6 7">
    <name type="scientific">Granulicella sibirica</name>
    <dbReference type="NCBI Taxonomy" id="2479048"/>
    <lineage>
        <taxon>Bacteria</taxon>
        <taxon>Pseudomonadati</taxon>
        <taxon>Acidobacteriota</taxon>
        <taxon>Terriglobia</taxon>
        <taxon>Terriglobales</taxon>
        <taxon>Acidobacteriaceae</taxon>
        <taxon>Granulicella</taxon>
    </lineage>
</organism>
<dbReference type="Gene3D" id="3.30.428.10">
    <property type="entry name" value="HIT-like"/>
    <property type="match status" value="1"/>
</dbReference>
<evidence type="ECO:0000256" key="3">
    <source>
        <dbReference type="PIRSR" id="PIRSR639383-2"/>
    </source>
</evidence>
<dbReference type="CDD" id="cd01275">
    <property type="entry name" value="FHIT"/>
    <property type="match status" value="1"/>
</dbReference>
<dbReference type="Pfam" id="PF01230">
    <property type="entry name" value="HIT"/>
    <property type="match status" value="1"/>
</dbReference>
<protein>
    <submittedName>
        <fullName evidence="6">Histidine triad (HIT) protein</fullName>
    </submittedName>
</protein>
<reference evidence="7" key="2">
    <citation type="submission" date="2019-02" db="EMBL/GenBank/DDBJ databases">
        <title>Granulicella sibirica sp. nov., a psychrotolerant acidobacterium isolated from an organic soil layer in forested tundra, West Siberia.</title>
        <authorList>
            <person name="Oshkin I.Y."/>
            <person name="Kulichevskaya I.S."/>
            <person name="Rijpstra W.I.C."/>
            <person name="Sinninghe Damste J.S."/>
            <person name="Rakitin A.L."/>
            <person name="Ravin N.V."/>
            <person name="Dedysh S.N."/>
        </authorList>
    </citation>
    <scope>NUCLEOTIDE SEQUENCE [LARGE SCALE GENOMIC DNA]</scope>
    <source>
        <strain evidence="7">AF10</strain>
    </source>
</reference>
<feature type="binding site" evidence="3">
    <location>
        <begin position="148"/>
        <end position="151"/>
    </location>
    <ligand>
        <name>substrate</name>
    </ligand>
</feature>
<dbReference type="Proteomes" id="UP000289437">
    <property type="component" value="Unassembled WGS sequence"/>
</dbReference>
<name>A0A4Q0T4R3_9BACT</name>
<dbReference type="PROSITE" id="PS51084">
    <property type="entry name" value="HIT_2"/>
    <property type="match status" value="1"/>
</dbReference>